<dbReference type="GeneID" id="38784102"/>
<evidence type="ECO:0000313" key="3">
    <source>
        <dbReference type="Proteomes" id="UP000287166"/>
    </source>
</evidence>
<evidence type="ECO:0000256" key="1">
    <source>
        <dbReference type="SAM" id="MobiDB-lite"/>
    </source>
</evidence>
<reference evidence="2 3" key="1">
    <citation type="journal article" date="2018" name="Sci. Rep.">
        <title>Genome sequence of the cauliflower mushroom Sparassis crispa (Hanabiratake) and its association with beneficial usage.</title>
        <authorList>
            <person name="Kiyama R."/>
            <person name="Furutani Y."/>
            <person name="Kawaguchi K."/>
            <person name="Nakanishi T."/>
        </authorList>
    </citation>
    <scope>NUCLEOTIDE SEQUENCE [LARGE SCALE GENOMIC DNA]</scope>
</reference>
<keyword evidence="3" id="KW-1185">Reference proteome</keyword>
<dbReference type="AlphaFoldDB" id="A0A401GY78"/>
<name>A0A401GY78_9APHY</name>
<comment type="caution">
    <text evidence="2">The sequence shown here is derived from an EMBL/GenBank/DDBJ whole genome shotgun (WGS) entry which is preliminary data.</text>
</comment>
<organism evidence="2 3">
    <name type="scientific">Sparassis crispa</name>
    <dbReference type="NCBI Taxonomy" id="139825"/>
    <lineage>
        <taxon>Eukaryota</taxon>
        <taxon>Fungi</taxon>
        <taxon>Dikarya</taxon>
        <taxon>Basidiomycota</taxon>
        <taxon>Agaricomycotina</taxon>
        <taxon>Agaricomycetes</taxon>
        <taxon>Polyporales</taxon>
        <taxon>Sparassidaceae</taxon>
        <taxon>Sparassis</taxon>
    </lineage>
</organism>
<gene>
    <name evidence="2" type="ORF">SCP_1004320</name>
</gene>
<proteinExistence type="predicted"/>
<dbReference type="OrthoDB" id="3259884at2759"/>
<dbReference type="Proteomes" id="UP000287166">
    <property type="component" value="Unassembled WGS sequence"/>
</dbReference>
<accession>A0A401GY78</accession>
<dbReference type="EMBL" id="BFAD01000010">
    <property type="protein sequence ID" value="GBE87185.1"/>
    <property type="molecule type" value="Genomic_DNA"/>
</dbReference>
<feature type="region of interest" description="Disordered" evidence="1">
    <location>
        <begin position="34"/>
        <end position="56"/>
    </location>
</feature>
<dbReference type="RefSeq" id="XP_027618098.1">
    <property type="nucleotide sequence ID" value="XM_027762297.1"/>
</dbReference>
<evidence type="ECO:0000313" key="2">
    <source>
        <dbReference type="EMBL" id="GBE87185.1"/>
    </source>
</evidence>
<protein>
    <submittedName>
        <fullName evidence="2">Uncharacterized protein</fullName>
    </submittedName>
</protein>
<dbReference type="InParanoid" id="A0A401GY78"/>
<sequence>MEDWQDFVKHLIERDAPKVVIIINMNDVIKTWNNSASRRSDDEGENDDEEAASKTSMSDLDWELACIRLILEAKWVNHHTVNADSNSYTYIPSDGSACYSLTPFLMKEWCRAIYDGQTTM</sequence>